<keyword evidence="2" id="KW-0042">Antenna complex</keyword>
<evidence type="ECO:0000256" key="3">
    <source>
        <dbReference type="ARBA" id="ARBA00022737"/>
    </source>
</evidence>
<dbReference type="KEGG" id="npu:Npun_R2382"/>
<reference evidence="8" key="1">
    <citation type="submission" date="2008-04" db="EMBL/GenBank/DDBJ databases">
        <title>Complete sequence of chromosome of Nostoc punctiforme ATCC 29133.</title>
        <authorList>
            <consortium name="US DOE Joint Genome Institute"/>
            <person name="Copeland A."/>
            <person name="Lucas S."/>
            <person name="Lapidus A."/>
            <person name="Glavina del Rio T."/>
            <person name="Dalin E."/>
            <person name="Tice H."/>
            <person name="Pitluck S."/>
            <person name="Chain P."/>
            <person name="Malfatti S."/>
            <person name="Shin M."/>
            <person name="Vergez L."/>
            <person name="Schmutz J."/>
            <person name="Larimer F."/>
            <person name="Land M."/>
            <person name="Hauser L."/>
            <person name="Kyrpides N."/>
            <person name="Kim E."/>
            <person name="Meeks J.C."/>
            <person name="Elhai J."/>
            <person name="Campbell E.L."/>
            <person name="Thiel T."/>
            <person name="Longmire J."/>
            <person name="Potts M."/>
            <person name="Atlas R."/>
        </authorList>
    </citation>
    <scope>NUCLEOTIDE SEQUENCE [LARGE SCALE GENOMIC DNA]</scope>
    <source>
        <strain evidence="8">ATCC 29133 / PCC 73102</strain>
    </source>
</reference>
<evidence type="ECO:0000256" key="4">
    <source>
        <dbReference type="ARBA" id="ARBA00022738"/>
    </source>
</evidence>
<dbReference type="PhylomeDB" id="B2J8H2"/>
<dbReference type="Pfam" id="PF02985">
    <property type="entry name" value="HEAT"/>
    <property type="match status" value="1"/>
</dbReference>
<dbReference type="InterPro" id="IPR011989">
    <property type="entry name" value="ARM-like"/>
</dbReference>
<name>B2J8H2_NOSP7</name>
<dbReference type="eggNOG" id="COG1413">
    <property type="taxonomic scope" value="Bacteria"/>
</dbReference>
<dbReference type="Gene3D" id="1.25.10.10">
    <property type="entry name" value="Leucine-rich Repeat Variant"/>
    <property type="match status" value="4"/>
</dbReference>
<dbReference type="InterPro" id="IPR021133">
    <property type="entry name" value="HEAT_type_2"/>
</dbReference>
<keyword evidence="5 7" id="KW-0456">Lyase</keyword>
<dbReference type="GO" id="GO:0030089">
    <property type="term" value="C:phycobilisome"/>
    <property type="evidence" value="ECO:0007669"/>
    <property type="project" value="UniProtKB-KW"/>
</dbReference>
<protein>
    <submittedName>
        <fullName evidence="7">PBS lyase HEAT domain protein repeat-containing protein</fullName>
    </submittedName>
</protein>
<dbReference type="OrthoDB" id="481230at2"/>
<comment type="function">
    <text evidence="6">Catalyzes the hydroxylation of the N(6)-(4-aminobutyl)-L-lysine intermediate produced by deoxyhypusine synthase/DHPS on a critical lysine of the eukaryotic translation initiation factor 5A/eIF-5A. This is the second step of the post-translational modification of that lysine into an unusual amino acid residue named hypusine. Hypusination is unique to mature eIF-5A factor and is essential for its function.</text>
</comment>
<dbReference type="InterPro" id="IPR016024">
    <property type="entry name" value="ARM-type_fold"/>
</dbReference>
<dbReference type="HOGENOM" id="CLU_070753_0_0_3"/>
<reference evidence="7 8" key="2">
    <citation type="journal article" date="2013" name="Plant Physiol.">
        <title>A Nostoc punctiforme Sugar Transporter Necessary to Establish a Cyanobacterium-Plant Symbiosis.</title>
        <authorList>
            <person name="Ekman M."/>
            <person name="Picossi S."/>
            <person name="Campbell E.L."/>
            <person name="Meeks J.C."/>
            <person name="Flores E."/>
        </authorList>
    </citation>
    <scope>NUCLEOTIDE SEQUENCE [LARGE SCALE GENOMIC DNA]</scope>
    <source>
        <strain evidence="8">ATCC 29133 / PCC 73102</strain>
    </source>
</reference>
<dbReference type="Proteomes" id="UP000001191">
    <property type="component" value="Chromosome"/>
</dbReference>
<dbReference type="InterPro" id="IPR004155">
    <property type="entry name" value="PBS_lyase_HEAT"/>
</dbReference>
<evidence type="ECO:0000256" key="5">
    <source>
        <dbReference type="ARBA" id="ARBA00023239"/>
    </source>
</evidence>
<organism evidence="7 8">
    <name type="scientific">Nostoc punctiforme (strain ATCC 29133 / PCC 73102)</name>
    <dbReference type="NCBI Taxonomy" id="63737"/>
    <lineage>
        <taxon>Bacteria</taxon>
        <taxon>Bacillati</taxon>
        <taxon>Cyanobacteriota</taxon>
        <taxon>Cyanophyceae</taxon>
        <taxon>Nostocales</taxon>
        <taxon>Nostocaceae</taxon>
        <taxon>Nostoc</taxon>
    </lineage>
</organism>
<keyword evidence="3" id="KW-0677">Repeat</keyword>
<dbReference type="SUPFAM" id="SSF48371">
    <property type="entry name" value="ARM repeat"/>
    <property type="match status" value="1"/>
</dbReference>
<dbReference type="AlphaFoldDB" id="B2J8H2"/>
<keyword evidence="8" id="KW-1185">Reference proteome</keyword>
<proteinExistence type="inferred from homology"/>
<comment type="similarity">
    <text evidence="1">Belongs to the CpcE/RpcE/PecE family.</text>
</comment>
<dbReference type="SMART" id="SM00185">
    <property type="entry name" value="ARM"/>
    <property type="match status" value="2"/>
</dbReference>
<dbReference type="PANTHER" id="PTHR12697:SF5">
    <property type="entry name" value="DEOXYHYPUSINE HYDROXYLASE"/>
    <property type="match status" value="1"/>
</dbReference>
<dbReference type="InterPro" id="IPR000225">
    <property type="entry name" value="Armadillo"/>
</dbReference>
<evidence type="ECO:0000256" key="6">
    <source>
        <dbReference type="ARBA" id="ARBA00045876"/>
    </source>
</evidence>
<dbReference type="SMART" id="SM00567">
    <property type="entry name" value="EZ_HEAT"/>
    <property type="match status" value="8"/>
</dbReference>
<keyword evidence="4" id="KW-0605">Phycobilisome</keyword>
<dbReference type="EnsemblBacteria" id="ACC80949">
    <property type="protein sequence ID" value="ACC80949"/>
    <property type="gene ID" value="Npun_R2382"/>
</dbReference>
<dbReference type="EMBL" id="CP001037">
    <property type="protein sequence ID" value="ACC80949.1"/>
    <property type="molecule type" value="Genomic_DNA"/>
</dbReference>
<dbReference type="GO" id="GO:0016829">
    <property type="term" value="F:lyase activity"/>
    <property type="evidence" value="ECO:0007669"/>
    <property type="project" value="UniProtKB-KW"/>
</dbReference>
<evidence type="ECO:0000313" key="7">
    <source>
        <dbReference type="EMBL" id="ACC80949.1"/>
    </source>
</evidence>
<dbReference type="PANTHER" id="PTHR12697">
    <property type="entry name" value="PBS LYASE HEAT-LIKE PROTEIN"/>
    <property type="match status" value="1"/>
</dbReference>
<accession>B2J8H2</accession>
<dbReference type="InterPro" id="IPR000357">
    <property type="entry name" value="HEAT"/>
</dbReference>
<evidence type="ECO:0000256" key="2">
    <source>
        <dbReference type="ARBA" id="ARBA00022549"/>
    </source>
</evidence>
<dbReference type="PROSITE" id="PS50077">
    <property type="entry name" value="HEAT_REPEAT"/>
    <property type="match status" value="1"/>
</dbReference>
<sequence length="319" mass="35799">MNKDNNLQYWLEMLRSPEINDRIVAVKTLQHLGDEETINALIIALKDEHITVKKIAISALWEIANPVAIPALIECLTSSDTDIRTEAASALSELITQDELLLLLDKLQSNDVNLQLNILVLLRKIHDIQCLPYVLFLESKNPQLREAAVTTLRYINQLEKCPQALNLIFDGEASVRRAAALTLEHLQDAEVITILCQAPTNDSDWQVRRNAAKSLAIHENHQAISALETALNDEHWQVRKSAAQALQKIPDIQVMPRLIQALTDEYADVRKEAVIALGNLAHPDAINPLQQALDDPDREVSIQAQRAIQKTQVDKNFLP</sequence>
<gene>
    <name evidence="7" type="ordered locus">Npun_R2382</name>
</gene>
<dbReference type="GO" id="GO:0016491">
    <property type="term" value="F:oxidoreductase activity"/>
    <property type="evidence" value="ECO:0007669"/>
    <property type="project" value="TreeGrafter"/>
</dbReference>
<evidence type="ECO:0000256" key="1">
    <source>
        <dbReference type="ARBA" id="ARBA00009299"/>
    </source>
</evidence>
<dbReference type="RefSeq" id="WP_012408943.1">
    <property type="nucleotide sequence ID" value="NC_010628.1"/>
</dbReference>
<dbReference type="STRING" id="63737.Npun_R2382"/>
<dbReference type="Pfam" id="PF13646">
    <property type="entry name" value="HEAT_2"/>
    <property type="match status" value="3"/>
</dbReference>
<evidence type="ECO:0000313" key="8">
    <source>
        <dbReference type="Proteomes" id="UP000001191"/>
    </source>
</evidence>